<protein>
    <submittedName>
        <fullName evidence="1">Uncharacterized protein</fullName>
    </submittedName>
</protein>
<name>A0ACB6S2A3_9PLEO</name>
<evidence type="ECO:0000313" key="2">
    <source>
        <dbReference type="Proteomes" id="UP000799754"/>
    </source>
</evidence>
<reference evidence="1" key="1">
    <citation type="journal article" date="2020" name="Stud. Mycol.">
        <title>101 Dothideomycetes genomes: a test case for predicting lifestyles and emergence of pathogens.</title>
        <authorList>
            <person name="Haridas S."/>
            <person name="Albert R."/>
            <person name="Binder M."/>
            <person name="Bloem J."/>
            <person name="Labutti K."/>
            <person name="Salamov A."/>
            <person name="Andreopoulos B."/>
            <person name="Baker S."/>
            <person name="Barry K."/>
            <person name="Bills G."/>
            <person name="Bluhm B."/>
            <person name="Cannon C."/>
            <person name="Castanera R."/>
            <person name="Culley D."/>
            <person name="Daum C."/>
            <person name="Ezra D."/>
            <person name="Gonzalez J."/>
            <person name="Henrissat B."/>
            <person name="Kuo A."/>
            <person name="Liang C."/>
            <person name="Lipzen A."/>
            <person name="Lutzoni F."/>
            <person name="Magnuson J."/>
            <person name="Mondo S."/>
            <person name="Nolan M."/>
            <person name="Ohm R."/>
            <person name="Pangilinan J."/>
            <person name="Park H.-J."/>
            <person name="Ramirez L."/>
            <person name="Alfaro M."/>
            <person name="Sun H."/>
            <person name="Tritt A."/>
            <person name="Yoshinaga Y."/>
            <person name="Zwiers L.-H."/>
            <person name="Turgeon B."/>
            <person name="Goodwin S."/>
            <person name="Spatafora J."/>
            <person name="Crous P."/>
            <person name="Grigoriev I."/>
        </authorList>
    </citation>
    <scope>NUCLEOTIDE SEQUENCE</scope>
    <source>
        <strain evidence="1">CBS 525.71</strain>
    </source>
</reference>
<dbReference type="EMBL" id="MU006714">
    <property type="protein sequence ID" value="KAF2628097.1"/>
    <property type="molecule type" value="Genomic_DNA"/>
</dbReference>
<evidence type="ECO:0000313" key="1">
    <source>
        <dbReference type="EMBL" id="KAF2628097.1"/>
    </source>
</evidence>
<organism evidence="1 2">
    <name type="scientific">Macroventuria anomochaeta</name>
    <dbReference type="NCBI Taxonomy" id="301207"/>
    <lineage>
        <taxon>Eukaryota</taxon>
        <taxon>Fungi</taxon>
        <taxon>Dikarya</taxon>
        <taxon>Ascomycota</taxon>
        <taxon>Pezizomycotina</taxon>
        <taxon>Dothideomycetes</taxon>
        <taxon>Pleosporomycetidae</taxon>
        <taxon>Pleosporales</taxon>
        <taxon>Pleosporineae</taxon>
        <taxon>Didymellaceae</taxon>
        <taxon>Macroventuria</taxon>
    </lineage>
</organism>
<comment type="caution">
    <text evidence="1">The sequence shown here is derived from an EMBL/GenBank/DDBJ whole genome shotgun (WGS) entry which is preliminary data.</text>
</comment>
<gene>
    <name evidence="1" type="ORF">BU25DRAFT_457959</name>
</gene>
<sequence length="273" mass="31070">MCLGFIKAIPFYWPSTYYNQNAFFYVDFGDQHSQGPNQPGRIRVTEGNIDLTGFESYAECITSGSWSNEKALSITIREWFPYTDGYQEVVHQGPTLILVTPEQTATATPSATAESANPELTADKIAGISFGAIIGAILLDLLYFSCCMSCYLSYYGFQEKSEIKRVKRQEARRIQEERAYVQPDVDTIKASVARGEIWTGPVRPGGMWAARCDWPAAPRRASRDDDEIRVVEERRMEEQRVKEQRIEQRRQEVARAEEIEPPAYEAPPPKYMP</sequence>
<dbReference type="Proteomes" id="UP000799754">
    <property type="component" value="Unassembled WGS sequence"/>
</dbReference>
<accession>A0ACB6S2A3</accession>
<keyword evidence="2" id="KW-1185">Reference proteome</keyword>
<proteinExistence type="predicted"/>